<evidence type="ECO:0000256" key="2">
    <source>
        <dbReference type="ARBA" id="ARBA00023163"/>
    </source>
</evidence>
<keyword evidence="3" id="KW-0675">Receptor</keyword>
<evidence type="ECO:0000313" key="4">
    <source>
        <dbReference type="EMBL" id="CAH2068417.1"/>
    </source>
</evidence>
<dbReference type="InterPro" id="IPR035500">
    <property type="entry name" value="NHR-like_dom_sf"/>
</dbReference>
<dbReference type="Proteomes" id="UP000837857">
    <property type="component" value="Chromosome 5"/>
</dbReference>
<evidence type="ECO:0000256" key="1">
    <source>
        <dbReference type="ARBA" id="ARBA00023015"/>
    </source>
</evidence>
<reference evidence="4" key="1">
    <citation type="submission" date="2022-03" db="EMBL/GenBank/DDBJ databases">
        <authorList>
            <person name="Martin H S."/>
        </authorList>
    </citation>
    <scope>NUCLEOTIDE SEQUENCE</scope>
</reference>
<feature type="non-terminal residue" evidence="4">
    <location>
        <position position="1"/>
    </location>
</feature>
<protein>
    <submittedName>
        <fullName evidence="4">Uncharacterized protein</fullName>
    </submittedName>
</protein>
<evidence type="ECO:0000256" key="3">
    <source>
        <dbReference type="ARBA" id="ARBA00023170"/>
    </source>
</evidence>
<proteinExistence type="predicted"/>
<evidence type="ECO:0000313" key="5">
    <source>
        <dbReference type="Proteomes" id="UP000837857"/>
    </source>
</evidence>
<gene>
    <name evidence="4" type="ORF">IPOD504_LOCUS14301</name>
</gene>
<dbReference type="EMBL" id="OW152817">
    <property type="protein sequence ID" value="CAH2068417.1"/>
    <property type="molecule type" value="Genomic_DNA"/>
</dbReference>
<organism evidence="4 5">
    <name type="scientific">Iphiclides podalirius</name>
    <name type="common">scarce swallowtail</name>
    <dbReference type="NCBI Taxonomy" id="110791"/>
    <lineage>
        <taxon>Eukaryota</taxon>
        <taxon>Metazoa</taxon>
        <taxon>Ecdysozoa</taxon>
        <taxon>Arthropoda</taxon>
        <taxon>Hexapoda</taxon>
        <taxon>Insecta</taxon>
        <taxon>Pterygota</taxon>
        <taxon>Neoptera</taxon>
        <taxon>Endopterygota</taxon>
        <taxon>Lepidoptera</taxon>
        <taxon>Glossata</taxon>
        <taxon>Ditrysia</taxon>
        <taxon>Papilionoidea</taxon>
        <taxon>Papilionidae</taxon>
        <taxon>Papilioninae</taxon>
        <taxon>Iphiclides</taxon>
    </lineage>
</organism>
<sequence>MANEALGGRQLMPAAASGHASLSPVDAITRRSANCTATAARNPLIERYSATGVHRPTIHVEVELEGIQDRYVQVLRSYLEHAAPHHPGRLQELFARIPEKVPSAADRTFYRDRSAAALTRASPHFQIQAAANLLLESKMFYVPFVLNSAEIR</sequence>
<keyword evidence="1" id="KW-0805">Transcription regulation</keyword>
<dbReference type="Gene3D" id="1.10.565.10">
    <property type="entry name" value="Retinoid X Receptor"/>
    <property type="match status" value="1"/>
</dbReference>
<name>A0ABN8IZF1_9NEOP</name>
<keyword evidence="5" id="KW-1185">Reference proteome</keyword>
<keyword evidence="2" id="KW-0804">Transcription</keyword>
<accession>A0ABN8IZF1</accession>